<reference evidence="3 4" key="1">
    <citation type="submission" date="2015-12" db="EMBL/GenBank/DDBJ databases">
        <title>Genome sequence of Tistrella mobilis MCCC 1A02139.</title>
        <authorList>
            <person name="Lu L."/>
            <person name="Lai Q."/>
            <person name="Shao Z."/>
            <person name="Qian P."/>
        </authorList>
    </citation>
    <scope>NUCLEOTIDE SEQUENCE [LARGE SCALE GENOMIC DNA]</scope>
    <source>
        <strain evidence="3 4">MCCC 1A02139</strain>
    </source>
</reference>
<dbReference type="OrthoDB" id="268467at2"/>
<dbReference type="Pfam" id="PF18145">
    <property type="entry name" value="SAVED"/>
    <property type="match status" value="1"/>
</dbReference>
<dbReference type="Proteomes" id="UP000075787">
    <property type="component" value="Unassembled WGS sequence"/>
</dbReference>
<evidence type="ECO:0000259" key="2">
    <source>
        <dbReference type="Pfam" id="PF18145"/>
    </source>
</evidence>
<dbReference type="AlphaFoldDB" id="A0A162L335"/>
<evidence type="ECO:0000313" key="3">
    <source>
        <dbReference type="EMBL" id="KYO52974.1"/>
    </source>
</evidence>
<sequence>MAPAVAARREGDTFQARIFWLHAARLLDPDSGVSRVGFETGPKSFDDIRIVYDPARCPNDHYGKPVLREHIQCKWHVTQGSYGYADLVDPAFINASTRSFLQRAHDARRMVGSEGIGAAEDVGIRFKLLSNWMLERTDPLRDLVSQRSGGIRRETLYSSRTDNSRFGRVRKAWREHLKIKEDELWCLAQTLAFGYDPRSLDELRGDLDERFARVGLRRIPANENAFPYDDLVFQWLAQGRRDFDRAGFREACAREGLLRPAQGGRSVYGVKSFEHDFDRLEEHCHAVLDLVPAFDARYIRQDDDWRSTLYPRLKTFLSDAARAEPRLRLALDAHTTLAFAAGSIIHVKAGREVELEQRVAGRQIWAADDQAPDPAWPTFAAETVELRPDQPDIAVGLGLTHDVAADMRAYVEASLPQVGRLLILRPTTGPGSQSVACGRHAARLADAATDAVRTAKAGGSALVHLFIAAPNAFTFFLGQRRTALGTVRLYEFDFDGDGNRSYMPALTLPLPPASSADDPASASSAMRR</sequence>
<dbReference type="EMBL" id="LPZR01000133">
    <property type="protein sequence ID" value="KYO52974.1"/>
    <property type="molecule type" value="Genomic_DNA"/>
</dbReference>
<feature type="domain" description="SMODS-associated and fused to various effectors" evidence="2">
    <location>
        <begin position="309"/>
        <end position="508"/>
    </location>
</feature>
<dbReference type="InterPro" id="IPR040836">
    <property type="entry name" value="SAVED"/>
</dbReference>
<evidence type="ECO:0000313" key="4">
    <source>
        <dbReference type="Proteomes" id="UP000075787"/>
    </source>
</evidence>
<organism evidence="3 4">
    <name type="scientific">Tistrella mobilis</name>
    <dbReference type="NCBI Taxonomy" id="171437"/>
    <lineage>
        <taxon>Bacteria</taxon>
        <taxon>Pseudomonadati</taxon>
        <taxon>Pseudomonadota</taxon>
        <taxon>Alphaproteobacteria</taxon>
        <taxon>Geminicoccales</taxon>
        <taxon>Geminicoccaceae</taxon>
        <taxon>Tistrella</taxon>
    </lineage>
</organism>
<dbReference type="NCBIfam" id="NF033611">
    <property type="entry name" value="SAVED"/>
    <property type="match status" value="1"/>
</dbReference>
<dbReference type="RefSeq" id="WP_062763801.1">
    <property type="nucleotide sequence ID" value="NZ_CP121042.1"/>
</dbReference>
<proteinExistence type="predicted"/>
<evidence type="ECO:0000256" key="1">
    <source>
        <dbReference type="SAM" id="MobiDB-lite"/>
    </source>
</evidence>
<accession>A0A162L335</accession>
<feature type="region of interest" description="Disordered" evidence="1">
    <location>
        <begin position="508"/>
        <end position="528"/>
    </location>
</feature>
<gene>
    <name evidence="3" type="ORF">AUP44_27305</name>
</gene>
<name>A0A162L335_9PROT</name>
<dbReference type="GeneID" id="97238780"/>
<protein>
    <recommendedName>
        <fullName evidence="2">SMODS-associated and fused to various effectors domain-containing protein</fullName>
    </recommendedName>
</protein>
<comment type="caution">
    <text evidence="3">The sequence shown here is derived from an EMBL/GenBank/DDBJ whole genome shotgun (WGS) entry which is preliminary data.</text>
</comment>